<gene>
    <name evidence="2" type="ORF">CCMP2556_LOCUS46701</name>
</gene>
<evidence type="ECO:0000256" key="1">
    <source>
        <dbReference type="SAM" id="MobiDB-lite"/>
    </source>
</evidence>
<reference evidence="2 3" key="1">
    <citation type="submission" date="2024-02" db="EMBL/GenBank/DDBJ databases">
        <authorList>
            <person name="Chen Y."/>
            <person name="Shah S."/>
            <person name="Dougan E. K."/>
            <person name="Thang M."/>
            <person name="Chan C."/>
        </authorList>
    </citation>
    <scope>NUCLEOTIDE SEQUENCE [LARGE SCALE GENOMIC DNA]</scope>
</reference>
<dbReference type="EMBL" id="CAXAMN010025818">
    <property type="protein sequence ID" value="CAK9098554.1"/>
    <property type="molecule type" value="Genomic_DNA"/>
</dbReference>
<accession>A0ABP0REK1</accession>
<evidence type="ECO:0000313" key="2">
    <source>
        <dbReference type="EMBL" id="CAK9098554.1"/>
    </source>
</evidence>
<feature type="region of interest" description="Disordered" evidence="1">
    <location>
        <begin position="1"/>
        <end position="72"/>
    </location>
</feature>
<sequence length="186" mass="19337">MGGGSSTGASYATAAPAPAEAAPLPNASSSASSGSVLGKGAERRVEAVASTRATSSASGAAESHSWHGTQDGRIREKLMQAIRFRKKYLHQAAVVPPVDPAADTTRATLAAGKVMVMVDGVAEIPGVEGAATSSCCDRFACERFWSFIISKMSSQDQLGNRLRHAVWVPKLEPVRYGSAVPSKHTP</sequence>
<keyword evidence="3" id="KW-1185">Reference proteome</keyword>
<protein>
    <submittedName>
        <fullName evidence="2">Uncharacterized protein</fullName>
    </submittedName>
</protein>
<feature type="compositionally biased region" description="Low complexity" evidence="1">
    <location>
        <begin position="7"/>
        <end position="39"/>
    </location>
</feature>
<comment type="caution">
    <text evidence="2">The sequence shown here is derived from an EMBL/GenBank/DDBJ whole genome shotgun (WGS) entry which is preliminary data.</text>
</comment>
<dbReference type="Proteomes" id="UP001642484">
    <property type="component" value="Unassembled WGS sequence"/>
</dbReference>
<evidence type="ECO:0000313" key="3">
    <source>
        <dbReference type="Proteomes" id="UP001642484"/>
    </source>
</evidence>
<organism evidence="2 3">
    <name type="scientific">Durusdinium trenchii</name>
    <dbReference type="NCBI Taxonomy" id="1381693"/>
    <lineage>
        <taxon>Eukaryota</taxon>
        <taxon>Sar</taxon>
        <taxon>Alveolata</taxon>
        <taxon>Dinophyceae</taxon>
        <taxon>Suessiales</taxon>
        <taxon>Symbiodiniaceae</taxon>
        <taxon>Durusdinium</taxon>
    </lineage>
</organism>
<proteinExistence type="predicted"/>
<name>A0ABP0REK1_9DINO</name>
<feature type="compositionally biased region" description="Low complexity" evidence="1">
    <location>
        <begin position="47"/>
        <end position="68"/>
    </location>
</feature>